<dbReference type="GO" id="GO:0005737">
    <property type="term" value="C:cytoplasm"/>
    <property type="evidence" value="ECO:0007669"/>
    <property type="project" value="TreeGrafter"/>
</dbReference>
<dbReference type="InterPro" id="IPR030700">
    <property type="entry name" value="N-end_Aminoacyl_Trfase"/>
</dbReference>
<dbReference type="InterPro" id="IPR016181">
    <property type="entry name" value="Acyl_CoA_acyltransferase"/>
</dbReference>
<reference evidence="9" key="1">
    <citation type="submission" date="2021-11" db="EMBL/GenBank/DDBJ databases">
        <authorList>
            <person name="Schell T."/>
        </authorList>
    </citation>
    <scope>NUCLEOTIDE SEQUENCE</scope>
    <source>
        <strain evidence="9">M5</strain>
    </source>
</reference>
<evidence type="ECO:0000256" key="5">
    <source>
        <dbReference type="PIRNR" id="PIRNR037207"/>
    </source>
</evidence>
<sequence>MNEKTSFSIVEYFGSDKGHACGYCKGSNSNLSNGMWAHTLNVQDYESLINRGWRRSGHFCYKPMMKVTCCPQYTIRCNAKDFQMNPSHKKVLKKVRNFLSREQNLLIKSSSNSDPHPINNDNTSEPQTQLSSHEQYCASSSNKNEDTARSNQEIPTSSAVFQCVPKALEDFLDENYHNPLKKLEIKLVDSTPTELKDTMLTSYRLYVKYQIQVHNDKEEDCSLEQFKRFLVNSPLQKSYPKSGPSTGYGSFHQQYWVDGELVAVGVVDILPTCLSSVYFFYDPEYSYLSLGTYASLREICFVRKLGLTDPNLIWYYLGFYIHSCPKMCYKGQYKPSFLLCPETYTFLPFSEAIIKLDGNKYSRLMEGTDESSENREFLSKVGILYRRQATTLDIYGSMKKLNEDEMKEIEQYALLVGLDSLSRMLLYRS</sequence>
<dbReference type="PANTHER" id="PTHR21367:SF1">
    <property type="entry name" value="ARGINYL-TRNA--PROTEIN TRANSFERASE 1"/>
    <property type="match status" value="1"/>
</dbReference>
<evidence type="ECO:0000256" key="1">
    <source>
        <dbReference type="ARBA" id="ARBA00009991"/>
    </source>
</evidence>
<evidence type="ECO:0000256" key="3">
    <source>
        <dbReference type="ARBA" id="ARBA00022786"/>
    </source>
</evidence>
<organism evidence="9 10">
    <name type="scientific">Daphnia galeata</name>
    <dbReference type="NCBI Taxonomy" id="27404"/>
    <lineage>
        <taxon>Eukaryota</taxon>
        <taxon>Metazoa</taxon>
        <taxon>Ecdysozoa</taxon>
        <taxon>Arthropoda</taxon>
        <taxon>Crustacea</taxon>
        <taxon>Branchiopoda</taxon>
        <taxon>Diplostraca</taxon>
        <taxon>Cladocera</taxon>
        <taxon>Anomopoda</taxon>
        <taxon>Daphniidae</taxon>
        <taxon>Daphnia</taxon>
    </lineage>
</organism>
<dbReference type="Pfam" id="PF04377">
    <property type="entry name" value="ATE_C"/>
    <property type="match status" value="1"/>
</dbReference>
<evidence type="ECO:0000256" key="4">
    <source>
        <dbReference type="ARBA" id="ARBA00023315"/>
    </source>
</evidence>
<keyword evidence="3 5" id="KW-0833">Ubl conjugation pathway</keyword>
<keyword evidence="10" id="KW-1185">Reference proteome</keyword>
<evidence type="ECO:0000256" key="6">
    <source>
        <dbReference type="SAM" id="MobiDB-lite"/>
    </source>
</evidence>
<comment type="caution">
    <text evidence="9">The sequence shown here is derived from an EMBL/GenBank/DDBJ whole genome shotgun (WGS) entry which is preliminary data.</text>
</comment>
<evidence type="ECO:0000259" key="8">
    <source>
        <dbReference type="Pfam" id="PF04377"/>
    </source>
</evidence>
<dbReference type="Proteomes" id="UP000789390">
    <property type="component" value="Unassembled WGS sequence"/>
</dbReference>
<comment type="function">
    <text evidence="5">Involved in the post-translational conjugation of arginine to the N-terminal aspartate or glutamate of a protein. This arginylation is required for degradation of the protein via the ubiquitin pathway.</text>
</comment>
<dbReference type="EMBL" id="CAKKLH010000060">
    <property type="protein sequence ID" value="CAH0101555.1"/>
    <property type="molecule type" value="Genomic_DNA"/>
</dbReference>
<comment type="catalytic activity">
    <reaction evidence="5">
        <text>an N-terminal L-alpha-aminoacyl-[protein] + L-arginyl-tRNA(Arg) = an N-terminal L-arginyl-L-aminoacyl-[protein] + tRNA(Arg) + H(+)</text>
        <dbReference type="Rhea" id="RHEA:10208"/>
        <dbReference type="Rhea" id="RHEA-COMP:9658"/>
        <dbReference type="Rhea" id="RHEA-COMP:9673"/>
        <dbReference type="Rhea" id="RHEA-COMP:10636"/>
        <dbReference type="Rhea" id="RHEA-COMP:10638"/>
        <dbReference type="ChEBI" id="CHEBI:15378"/>
        <dbReference type="ChEBI" id="CHEBI:78442"/>
        <dbReference type="ChEBI" id="CHEBI:78513"/>
        <dbReference type="ChEBI" id="CHEBI:78597"/>
        <dbReference type="ChEBI" id="CHEBI:83562"/>
        <dbReference type="EC" id="2.3.2.8"/>
    </reaction>
</comment>
<feature type="domain" description="N-end aminoacyl transferase N-terminal" evidence="7">
    <location>
        <begin position="19"/>
        <end position="90"/>
    </location>
</feature>
<dbReference type="InterPro" id="IPR007471">
    <property type="entry name" value="N-end_Aminoacyl_Trfase_N"/>
</dbReference>
<protein>
    <recommendedName>
        <fullName evidence="5">Arginyl-tRNA--protein transferase 1</fullName>
        <shortName evidence="5">Arginyltransferase 1</shortName>
        <shortName evidence="5">R-transferase 1</shortName>
        <ecNumber evidence="5">2.3.2.8</ecNumber>
    </recommendedName>
    <alternativeName>
        <fullName evidence="5">Arginine-tRNA--protein transferase 1</fullName>
    </alternativeName>
</protein>
<evidence type="ECO:0000313" key="10">
    <source>
        <dbReference type="Proteomes" id="UP000789390"/>
    </source>
</evidence>
<feature type="domain" description="N-end rule aminoacyl transferase C-terminal" evidence="8">
    <location>
        <begin position="202"/>
        <end position="340"/>
    </location>
</feature>
<evidence type="ECO:0000256" key="2">
    <source>
        <dbReference type="ARBA" id="ARBA00022679"/>
    </source>
</evidence>
<dbReference type="Pfam" id="PF04376">
    <property type="entry name" value="ATE_N"/>
    <property type="match status" value="1"/>
</dbReference>
<comment type="similarity">
    <text evidence="1 5">Belongs to the R-transferase family.</text>
</comment>
<dbReference type="EC" id="2.3.2.8" evidence="5"/>
<dbReference type="InterPro" id="IPR007472">
    <property type="entry name" value="N-end_Aminoacyl_Trfase_C"/>
</dbReference>
<keyword evidence="2 5" id="KW-0808">Transferase</keyword>
<feature type="region of interest" description="Disordered" evidence="6">
    <location>
        <begin position="108"/>
        <end position="154"/>
    </location>
</feature>
<dbReference type="PIRSF" id="PIRSF037207">
    <property type="entry name" value="ATE1_euk"/>
    <property type="match status" value="1"/>
</dbReference>
<dbReference type="PANTHER" id="PTHR21367">
    <property type="entry name" value="ARGININE-TRNA-PROTEIN TRANSFERASE 1"/>
    <property type="match status" value="1"/>
</dbReference>
<dbReference type="OrthoDB" id="74183at2759"/>
<name>A0A8J2W1V7_9CRUS</name>
<dbReference type="InterPro" id="IPR017137">
    <property type="entry name" value="Arg-tRNA-P_Trfase_1_euk"/>
</dbReference>
<dbReference type="GO" id="GO:0004057">
    <property type="term" value="F:arginyl-tRNA--protein transferase activity"/>
    <property type="evidence" value="ECO:0007669"/>
    <property type="project" value="UniProtKB-EC"/>
</dbReference>
<accession>A0A8J2W1V7</accession>
<dbReference type="AlphaFoldDB" id="A0A8J2W1V7"/>
<evidence type="ECO:0000259" key="7">
    <source>
        <dbReference type="Pfam" id="PF04376"/>
    </source>
</evidence>
<evidence type="ECO:0000313" key="9">
    <source>
        <dbReference type="EMBL" id="CAH0101555.1"/>
    </source>
</evidence>
<dbReference type="SUPFAM" id="SSF55729">
    <property type="entry name" value="Acyl-CoA N-acyltransferases (Nat)"/>
    <property type="match status" value="1"/>
</dbReference>
<keyword evidence="4 5" id="KW-0012">Acyltransferase</keyword>
<gene>
    <name evidence="9" type="ORF">DGAL_LOCUS3890</name>
</gene>
<feature type="compositionally biased region" description="Polar residues" evidence="6">
    <location>
        <begin position="108"/>
        <end position="142"/>
    </location>
</feature>
<proteinExistence type="inferred from homology"/>